<dbReference type="AlphaFoldDB" id="B5VN41"/>
<proteinExistence type="predicted"/>
<name>B5VN41_YEAS6</name>
<evidence type="ECO:0000313" key="2">
    <source>
        <dbReference type="Proteomes" id="UP000008988"/>
    </source>
</evidence>
<sequence length="40" mass="5034">MRKLKTMKMQKRKTTLVNRRTKLKMKKARIWRLMFLKSKP</sequence>
<gene>
    <name evidence="1" type="ORF">AWRI1631_121540</name>
</gene>
<evidence type="ECO:0000313" key="1">
    <source>
        <dbReference type="EMBL" id="EDZ70653.1"/>
    </source>
</evidence>
<dbReference type="Proteomes" id="UP000008988">
    <property type="component" value="Unassembled WGS sequence"/>
</dbReference>
<accession>B5VN41</accession>
<reference evidence="1 2" key="1">
    <citation type="journal article" date="2008" name="FEMS Yeast Res.">
        <title>Comparative genome analysis of a Saccharomyces cerevisiae wine strain.</title>
        <authorList>
            <person name="Borneman A.R."/>
            <person name="Forgan A.H."/>
            <person name="Pretorius I.S."/>
            <person name="Chambers P.J."/>
        </authorList>
    </citation>
    <scope>NUCLEOTIDE SEQUENCE [LARGE SCALE GENOMIC DNA]</scope>
    <source>
        <strain evidence="1 2">AWRI1631</strain>
    </source>
</reference>
<organism evidence="1 2">
    <name type="scientific">Saccharomyces cerevisiae (strain AWRI1631)</name>
    <name type="common">Baker's yeast</name>
    <dbReference type="NCBI Taxonomy" id="545124"/>
    <lineage>
        <taxon>Eukaryota</taxon>
        <taxon>Fungi</taxon>
        <taxon>Dikarya</taxon>
        <taxon>Ascomycota</taxon>
        <taxon>Saccharomycotina</taxon>
        <taxon>Saccharomycetes</taxon>
        <taxon>Saccharomycetales</taxon>
        <taxon>Saccharomycetaceae</taxon>
        <taxon>Saccharomyces</taxon>
    </lineage>
</organism>
<protein>
    <submittedName>
        <fullName evidence="1">Uncharacterized protein</fullName>
    </submittedName>
</protein>
<comment type="caution">
    <text evidence="1">The sequence shown here is derived from an EMBL/GenBank/DDBJ whole genome shotgun (WGS) entry which is preliminary data.</text>
</comment>
<dbReference type="EMBL" id="ABSV01001600">
    <property type="protein sequence ID" value="EDZ70653.1"/>
    <property type="molecule type" value="Genomic_DNA"/>
</dbReference>